<dbReference type="Proteomes" id="UP000198403">
    <property type="component" value="Unassembled WGS sequence"/>
</dbReference>
<sequence length="135" mass="14113">MCHQSVGLIARHLEAAGLPTVTLSSARTITAAVRPPRSVFVDFPLGHTAGPPGDPAAQAAVVSAALDCLETAAKPGTIVDLDLTWPGGPGWKREDAGETRKPRDDTPQYQHDDDRVAAEAAHRAGRCRACIGIDG</sequence>
<evidence type="ECO:0000256" key="1">
    <source>
        <dbReference type="SAM" id="MobiDB-lite"/>
    </source>
</evidence>
<accession>A0A238X3N1</accession>
<keyword evidence="3" id="KW-1185">Reference proteome</keyword>
<reference evidence="2 3" key="1">
    <citation type="submission" date="2017-06" db="EMBL/GenBank/DDBJ databases">
        <authorList>
            <person name="Kim H.J."/>
            <person name="Triplett B.A."/>
        </authorList>
    </citation>
    <scope>NUCLEOTIDE SEQUENCE [LARGE SCALE GENOMIC DNA]</scope>
    <source>
        <strain evidence="2 3">DSM 44272</strain>
    </source>
</reference>
<feature type="compositionally biased region" description="Basic and acidic residues" evidence="1">
    <location>
        <begin position="91"/>
        <end position="114"/>
    </location>
</feature>
<feature type="region of interest" description="Disordered" evidence="1">
    <location>
        <begin position="84"/>
        <end position="114"/>
    </location>
</feature>
<evidence type="ECO:0000313" key="3">
    <source>
        <dbReference type="Proteomes" id="UP000198403"/>
    </source>
</evidence>
<dbReference type="AlphaFoldDB" id="A0A238X3N1"/>
<gene>
    <name evidence="2" type="ORF">SAMN06272737_111113</name>
</gene>
<evidence type="ECO:0000313" key="2">
    <source>
        <dbReference type="EMBL" id="SNR53596.1"/>
    </source>
</evidence>
<dbReference type="EMBL" id="FZNO01000011">
    <property type="protein sequence ID" value="SNR53596.1"/>
    <property type="molecule type" value="Genomic_DNA"/>
</dbReference>
<protein>
    <submittedName>
        <fullName evidence="2">Uncharacterized protein</fullName>
    </submittedName>
</protein>
<organism evidence="2 3">
    <name type="scientific">Blastococcus mobilis</name>
    <dbReference type="NCBI Taxonomy" id="1938746"/>
    <lineage>
        <taxon>Bacteria</taxon>
        <taxon>Bacillati</taxon>
        <taxon>Actinomycetota</taxon>
        <taxon>Actinomycetes</taxon>
        <taxon>Geodermatophilales</taxon>
        <taxon>Geodermatophilaceae</taxon>
        <taxon>Blastococcus</taxon>
    </lineage>
</organism>
<proteinExistence type="predicted"/>
<name>A0A238X3N1_9ACTN</name>